<protein>
    <submittedName>
        <fullName evidence="2">Uncharacterized protein</fullName>
    </submittedName>
</protein>
<proteinExistence type="predicted"/>
<keyword evidence="3" id="KW-1185">Reference proteome</keyword>
<evidence type="ECO:0000256" key="1">
    <source>
        <dbReference type="SAM" id="MobiDB-lite"/>
    </source>
</evidence>
<dbReference type="EMBL" id="JAGFBR010000009">
    <property type="protein sequence ID" value="KAH0461858.1"/>
    <property type="molecule type" value="Genomic_DNA"/>
</dbReference>
<dbReference type="Proteomes" id="UP000775213">
    <property type="component" value="Unassembled WGS sequence"/>
</dbReference>
<evidence type="ECO:0000313" key="3">
    <source>
        <dbReference type="Proteomes" id="UP000775213"/>
    </source>
</evidence>
<comment type="caution">
    <text evidence="2">The sequence shown here is derived from an EMBL/GenBank/DDBJ whole genome shotgun (WGS) entry which is preliminary data.</text>
</comment>
<dbReference type="AlphaFoldDB" id="A0AAV7H2V4"/>
<name>A0AAV7H2V4_DENCH</name>
<dbReference type="InterPro" id="IPR008586">
    <property type="entry name" value="DUF868_pln"/>
</dbReference>
<evidence type="ECO:0000313" key="2">
    <source>
        <dbReference type="EMBL" id="KAH0461858.1"/>
    </source>
</evidence>
<organism evidence="2 3">
    <name type="scientific">Dendrobium chrysotoxum</name>
    <name type="common">Orchid</name>
    <dbReference type="NCBI Taxonomy" id="161865"/>
    <lineage>
        <taxon>Eukaryota</taxon>
        <taxon>Viridiplantae</taxon>
        <taxon>Streptophyta</taxon>
        <taxon>Embryophyta</taxon>
        <taxon>Tracheophyta</taxon>
        <taxon>Spermatophyta</taxon>
        <taxon>Magnoliopsida</taxon>
        <taxon>Liliopsida</taxon>
        <taxon>Asparagales</taxon>
        <taxon>Orchidaceae</taxon>
        <taxon>Epidendroideae</taxon>
        <taxon>Malaxideae</taxon>
        <taxon>Dendrobiinae</taxon>
        <taxon>Dendrobium</taxon>
    </lineage>
</organism>
<sequence length="156" mass="17851">MAIAQDNNSVDDSRTHNEQPMQPPVPQPSFPEQFNKEIRVGNHGGVFSAPEARFSANGNQHNVQIMLMGSKENWRKMRLVIDGETYYEVAITRRNFEGSVEFSVDRIMVDFSWDLNESPKRFSFRTKIPGSGGSEIYEEWSHVNEGYYSLDILGDD</sequence>
<feature type="compositionally biased region" description="Polar residues" evidence="1">
    <location>
        <begin position="1"/>
        <end position="10"/>
    </location>
</feature>
<gene>
    <name evidence="2" type="ORF">IEQ34_009433</name>
</gene>
<reference evidence="2 3" key="1">
    <citation type="journal article" date="2021" name="Hortic Res">
        <title>Chromosome-scale assembly of the Dendrobium chrysotoxum genome enhances the understanding of orchid evolution.</title>
        <authorList>
            <person name="Zhang Y."/>
            <person name="Zhang G.Q."/>
            <person name="Zhang D."/>
            <person name="Liu X.D."/>
            <person name="Xu X.Y."/>
            <person name="Sun W.H."/>
            <person name="Yu X."/>
            <person name="Zhu X."/>
            <person name="Wang Z.W."/>
            <person name="Zhao X."/>
            <person name="Zhong W.Y."/>
            <person name="Chen H."/>
            <person name="Yin W.L."/>
            <person name="Huang T."/>
            <person name="Niu S.C."/>
            <person name="Liu Z.J."/>
        </authorList>
    </citation>
    <scope>NUCLEOTIDE SEQUENCE [LARGE SCALE GENOMIC DNA]</scope>
    <source>
        <strain evidence="2">Lindl</strain>
    </source>
</reference>
<dbReference type="Pfam" id="PF05910">
    <property type="entry name" value="DUF868"/>
    <property type="match status" value="1"/>
</dbReference>
<accession>A0AAV7H2V4</accession>
<feature type="region of interest" description="Disordered" evidence="1">
    <location>
        <begin position="1"/>
        <end position="32"/>
    </location>
</feature>